<dbReference type="GO" id="GO:0007165">
    <property type="term" value="P:signal transduction"/>
    <property type="evidence" value="ECO:0007669"/>
    <property type="project" value="InterPro"/>
</dbReference>
<feature type="region of interest" description="Disordered" evidence="1">
    <location>
        <begin position="37"/>
        <end position="82"/>
    </location>
</feature>
<evidence type="ECO:0000256" key="1">
    <source>
        <dbReference type="SAM" id="MobiDB-lite"/>
    </source>
</evidence>
<accession>A0A8J5XEV8</accession>
<dbReference type="InterPro" id="IPR016024">
    <property type="entry name" value="ARM-type_fold"/>
</dbReference>
<organism evidence="2 3">
    <name type="scientific">Diacronema lutheri</name>
    <name type="common">Unicellular marine alga</name>
    <name type="synonym">Monochrysis lutheri</name>
    <dbReference type="NCBI Taxonomy" id="2081491"/>
    <lineage>
        <taxon>Eukaryota</taxon>
        <taxon>Haptista</taxon>
        <taxon>Haptophyta</taxon>
        <taxon>Pavlovophyceae</taxon>
        <taxon>Pavlovales</taxon>
        <taxon>Pavlovaceae</taxon>
        <taxon>Diacronema</taxon>
    </lineage>
</organism>
<dbReference type="SUPFAM" id="SSF48371">
    <property type="entry name" value="ARM repeat"/>
    <property type="match status" value="1"/>
</dbReference>
<reference evidence="2" key="1">
    <citation type="submission" date="2021-05" db="EMBL/GenBank/DDBJ databases">
        <title>The genome of the haptophyte Pavlova lutheri (Diacronema luteri, Pavlovales) - a model for lipid biosynthesis in eukaryotic algae.</title>
        <authorList>
            <person name="Hulatt C.J."/>
            <person name="Posewitz M.C."/>
        </authorList>
    </citation>
    <scope>NUCLEOTIDE SEQUENCE</scope>
    <source>
        <strain evidence="2">NIVA-4/92</strain>
    </source>
</reference>
<protein>
    <recommendedName>
        <fullName evidence="4">Serine/threonine protein phosphatase 2A regulatory subunit</fullName>
    </recommendedName>
</protein>
<dbReference type="OrthoDB" id="10264446at2759"/>
<keyword evidence="3" id="KW-1185">Reference proteome</keyword>
<dbReference type="GO" id="GO:0019888">
    <property type="term" value="F:protein phosphatase regulator activity"/>
    <property type="evidence" value="ECO:0007669"/>
    <property type="project" value="InterPro"/>
</dbReference>
<comment type="caution">
    <text evidence="2">The sequence shown here is derived from an EMBL/GenBank/DDBJ whole genome shotgun (WGS) entry which is preliminary data.</text>
</comment>
<dbReference type="Pfam" id="PF01603">
    <property type="entry name" value="B56"/>
    <property type="match status" value="1"/>
</dbReference>
<evidence type="ECO:0008006" key="4">
    <source>
        <dbReference type="Google" id="ProtNLM"/>
    </source>
</evidence>
<evidence type="ECO:0000313" key="3">
    <source>
        <dbReference type="Proteomes" id="UP000751190"/>
    </source>
</evidence>
<dbReference type="InterPro" id="IPR002554">
    <property type="entry name" value="PP2A_B56"/>
</dbReference>
<feature type="compositionally biased region" description="Low complexity" evidence="1">
    <location>
        <begin position="37"/>
        <end position="52"/>
    </location>
</feature>
<dbReference type="FunFam" id="1.25.10.10:FF:000372">
    <property type="entry name" value="Serine/threonine protein phosphatase 2A regulatory subunit"/>
    <property type="match status" value="1"/>
</dbReference>
<dbReference type="PANTHER" id="PTHR10257">
    <property type="entry name" value="SERINE/THREONINE PROTEIN PHOSPHATASE 2A PP2A REGULATORY SUBUNIT B"/>
    <property type="match status" value="1"/>
</dbReference>
<proteinExistence type="predicted"/>
<dbReference type="InterPro" id="IPR011989">
    <property type="entry name" value="ARM-like"/>
</dbReference>
<dbReference type="Gene3D" id="1.25.10.10">
    <property type="entry name" value="Leucine-rich Repeat Variant"/>
    <property type="match status" value="1"/>
</dbReference>
<dbReference type="AlphaFoldDB" id="A0A8J5XEV8"/>
<dbReference type="GO" id="GO:0000159">
    <property type="term" value="C:protein phosphatase type 2A complex"/>
    <property type="evidence" value="ECO:0007669"/>
    <property type="project" value="InterPro"/>
</dbReference>
<dbReference type="PANTHER" id="PTHR10257:SF3">
    <property type="entry name" value="SERINE_THREONINE-PROTEIN PHOSPHATASE 2A 56 KDA REGULATORY SUBUNIT GAMMA ISOFORM"/>
    <property type="match status" value="1"/>
</dbReference>
<dbReference type="OMA" id="LIYPEVI"/>
<evidence type="ECO:0000313" key="2">
    <source>
        <dbReference type="EMBL" id="KAG8465708.1"/>
    </source>
</evidence>
<gene>
    <name evidence="2" type="ORF">KFE25_003015</name>
</gene>
<dbReference type="Proteomes" id="UP000751190">
    <property type="component" value="Unassembled WGS sequence"/>
</dbReference>
<name>A0A8J5XEV8_DIALT</name>
<dbReference type="EMBL" id="JAGTXO010000010">
    <property type="protein sequence ID" value="KAG8465708.1"/>
    <property type="molecule type" value="Genomic_DNA"/>
</dbReference>
<feature type="compositionally biased region" description="Polar residues" evidence="1">
    <location>
        <begin position="71"/>
        <end position="82"/>
    </location>
</feature>
<sequence>MGAPRGEGSKAQGSAAQAGTAMLSNFKKKLNYNDKGATGAPVPGAKAPAGTPIAGGIKADGVPPKPKASLGKSSPTSDAGSLGSSAIESLPLFKDVPVPDRQALFIRKLKLCCVQVDFSDIMVDVKAKEIKRIQLLELVDYINSTKNVFNEQTFPEVIEMVRANLFRTLSPGGQAGSAAYDPEEDEPTLEPAWPHLQYVYEFLLRFIVCNETDPKVVKRYLDTDFLLRLLELFDSEDPRERDYLKTILHRIYGKFMPYRAFIRKAINNIFYQFIYETERHNGIAELLEILGSIINGFALPLKDEHKAFLMRALLPLHKVKFVGMYHQQLSYCVTQFVEKDPKLAVPVLKSILAFWPLTYSPKEVLFLNEVEEVLEMIHASEFHLVMAPLFAKVAHCIGSPHFQVAERALFLWNNEYVVSLIAQNREQILPIVFEALYNNSRSHWNTTVHSLTCNVVKLFMEMDANLFDECSNSYRLRAHEDKAKAIRRADAWSEVLAEAKKAPAFATLKLNDAVLSMAERGGLNGADRRDERLFDDEMLDMHEMIDGNYTPSSAADRGDIRRRSVLPGAENANEVMPHVEKKALPTVFGSAMEAGQ</sequence>